<accession>A0A6P7FNK4</accession>
<feature type="region of interest" description="Disordered" evidence="1">
    <location>
        <begin position="62"/>
        <end position="111"/>
    </location>
</feature>
<dbReference type="AlphaFoldDB" id="A0A6P7FNK4"/>
<keyword evidence="2" id="KW-0732">Signal</keyword>
<sequence>MCRCVWTLFFLSLVGLGSSAPGFRKGMSEEAETSLNKFLKVYLDEVENDGVSDDDLYGKMLGDQPQDENTIHHTGSSTTGESRNITSVEYSRAMRNRNRPNDPDERSRENRIQELKDTILKYIGRKPEDELPNVSVNVTKDLPKFWNLPNISSNDQVTEKIRSFYPSFKKRLSDSKVISETAQWIDLSVKPATKAWSRGRNLGLGVLVEDQEGNNLRANRIFKGTSCTVGFSTPKPIPTLIVDAARQTNELDRIHSLLGRNSTSALHSDIHMLPTLDICTLEFPENYTFSAKSRINACNLKKIYEQSQFMAEKEKMERLASLPDLVRPQSQQRHIRHQRQHMSNKQTEDLDTHDIRSRIMGQKIVLRHEELQNLTHNNPNLSVINR</sequence>
<proteinExistence type="predicted"/>
<dbReference type="RefSeq" id="XP_028137914.1">
    <property type="nucleotide sequence ID" value="XM_028282113.1"/>
</dbReference>
<protein>
    <submittedName>
        <fullName evidence="3">Uncharacterized protein LOC114332327</fullName>
    </submittedName>
</protein>
<organism evidence="3">
    <name type="scientific">Diabrotica virgifera virgifera</name>
    <name type="common">western corn rootworm</name>
    <dbReference type="NCBI Taxonomy" id="50390"/>
    <lineage>
        <taxon>Eukaryota</taxon>
        <taxon>Metazoa</taxon>
        <taxon>Ecdysozoa</taxon>
        <taxon>Arthropoda</taxon>
        <taxon>Hexapoda</taxon>
        <taxon>Insecta</taxon>
        <taxon>Pterygota</taxon>
        <taxon>Neoptera</taxon>
        <taxon>Endopterygota</taxon>
        <taxon>Coleoptera</taxon>
        <taxon>Polyphaga</taxon>
        <taxon>Cucujiformia</taxon>
        <taxon>Chrysomeloidea</taxon>
        <taxon>Chrysomelidae</taxon>
        <taxon>Galerucinae</taxon>
        <taxon>Diabroticina</taxon>
        <taxon>Diabroticites</taxon>
        <taxon>Diabrotica</taxon>
    </lineage>
</organism>
<gene>
    <name evidence="3" type="primary">LOC114332327</name>
</gene>
<feature type="compositionally biased region" description="Basic and acidic residues" evidence="1">
    <location>
        <begin position="99"/>
        <end position="111"/>
    </location>
</feature>
<reference evidence="3" key="1">
    <citation type="submission" date="2025-08" db="UniProtKB">
        <authorList>
            <consortium name="RefSeq"/>
        </authorList>
    </citation>
    <scope>IDENTIFICATION</scope>
    <source>
        <tissue evidence="3">Whole insect</tissue>
    </source>
</reference>
<evidence type="ECO:0000256" key="1">
    <source>
        <dbReference type="SAM" id="MobiDB-lite"/>
    </source>
</evidence>
<feature type="compositionally biased region" description="Polar residues" evidence="1">
    <location>
        <begin position="72"/>
        <end position="89"/>
    </location>
</feature>
<dbReference type="OrthoDB" id="6287506at2759"/>
<dbReference type="InParanoid" id="A0A6P7FNK4"/>
<feature type="chain" id="PRO_5028294507" evidence="2">
    <location>
        <begin position="20"/>
        <end position="386"/>
    </location>
</feature>
<evidence type="ECO:0000256" key="2">
    <source>
        <dbReference type="SAM" id="SignalP"/>
    </source>
</evidence>
<name>A0A6P7FNK4_DIAVI</name>
<feature type="signal peptide" evidence="2">
    <location>
        <begin position="1"/>
        <end position="19"/>
    </location>
</feature>
<evidence type="ECO:0000313" key="3">
    <source>
        <dbReference type="RefSeq" id="XP_028137914.1"/>
    </source>
</evidence>